<organism evidence="1 2">
    <name type="scientific">Methylobacterium iners</name>
    <dbReference type="NCBI Taxonomy" id="418707"/>
    <lineage>
        <taxon>Bacteria</taxon>
        <taxon>Pseudomonadati</taxon>
        <taxon>Pseudomonadota</taxon>
        <taxon>Alphaproteobacteria</taxon>
        <taxon>Hyphomicrobiales</taxon>
        <taxon>Methylobacteriaceae</taxon>
        <taxon>Methylobacterium</taxon>
    </lineage>
</organism>
<reference evidence="1" key="2">
    <citation type="submission" date="2021-08" db="EMBL/GenBank/DDBJ databases">
        <authorList>
            <person name="Tani A."/>
            <person name="Ola A."/>
            <person name="Ogura Y."/>
            <person name="Katsura K."/>
            <person name="Hayashi T."/>
        </authorList>
    </citation>
    <scope>NUCLEOTIDE SEQUENCE</scope>
    <source>
        <strain evidence="1">DSM 19015</strain>
    </source>
</reference>
<dbReference type="Proteomes" id="UP001055125">
    <property type="component" value="Unassembled WGS sequence"/>
</dbReference>
<proteinExistence type="predicted"/>
<name>A0ABQ4RRI5_9HYPH</name>
<keyword evidence="2" id="KW-1185">Reference proteome</keyword>
<comment type="caution">
    <text evidence="1">The sequence shown here is derived from an EMBL/GenBank/DDBJ whole genome shotgun (WGS) entry which is preliminary data.</text>
</comment>
<gene>
    <name evidence="1" type="ORF">OCOJLMKI_0585</name>
</gene>
<evidence type="ECO:0000313" key="2">
    <source>
        <dbReference type="Proteomes" id="UP001055125"/>
    </source>
</evidence>
<evidence type="ECO:0008006" key="3">
    <source>
        <dbReference type="Google" id="ProtNLM"/>
    </source>
</evidence>
<dbReference type="InterPro" id="IPR009363">
    <property type="entry name" value="Phage_Mu_Gp16"/>
</dbReference>
<sequence length="238" mass="26008">MSAVPITPEQIRAIHAIKTRTRLDEASYRAMLQAYDVSTSKDLSRADADRLLIRLREIPGASRPVERPSKAKASGRFAPKLQAMWIAGWNLGVVHDRTDGAMHAFVERQTGVPHSRFLRDAMDARAAIEALKGWLAREAGVVWPLLDTDRDVALSQVKWAILRAQWRRCINLGAVRAFGPVESYSGLVDYVSAVTRGASGRIGVEADVTPAELDKASSALGAKLRRAQSGTAEVRRAG</sequence>
<dbReference type="RefSeq" id="WP_238242599.1">
    <property type="nucleotide sequence ID" value="NZ_BPQP01000008.1"/>
</dbReference>
<evidence type="ECO:0000313" key="1">
    <source>
        <dbReference type="EMBL" id="GJD93391.1"/>
    </source>
</evidence>
<reference evidence="1" key="1">
    <citation type="journal article" date="2021" name="Front. Microbiol.">
        <title>Comprehensive Comparative Genomics and Phenotyping of Methylobacterium Species.</title>
        <authorList>
            <person name="Alessa O."/>
            <person name="Ogura Y."/>
            <person name="Fujitani Y."/>
            <person name="Takami H."/>
            <person name="Hayashi T."/>
            <person name="Sahin N."/>
            <person name="Tani A."/>
        </authorList>
    </citation>
    <scope>NUCLEOTIDE SEQUENCE</scope>
    <source>
        <strain evidence="1">DSM 19015</strain>
    </source>
</reference>
<dbReference type="Pfam" id="PF06252">
    <property type="entry name" value="GemA"/>
    <property type="match status" value="1"/>
</dbReference>
<dbReference type="EMBL" id="BPQP01000008">
    <property type="protein sequence ID" value="GJD93391.1"/>
    <property type="molecule type" value="Genomic_DNA"/>
</dbReference>
<protein>
    <recommendedName>
        <fullName evidence="3">Mu-like prophage protein gp16</fullName>
    </recommendedName>
</protein>
<accession>A0ABQ4RRI5</accession>